<dbReference type="SUPFAM" id="SSF56801">
    <property type="entry name" value="Acetyl-CoA synthetase-like"/>
    <property type="match status" value="1"/>
</dbReference>
<organism evidence="2 3">
    <name type="scientific">Raphidocelis subcapitata</name>
    <dbReference type="NCBI Taxonomy" id="307507"/>
    <lineage>
        <taxon>Eukaryota</taxon>
        <taxon>Viridiplantae</taxon>
        <taxon>Chlorophyta</taxon>
        <taxon>core chlorophytes</taxon>
        <taxon>Chlorophyceae</taxon>
        <taxon>CS clade</taxon>
        <taxon>Sphaeropleales</taxon>
        <taxon>Selenastraceae</taxon>
        <taxon>Raphidocelis</taxon>
    </lineage>
</organism>
<dbReference type="STRING" id="307507.A0A2V0PRB9"/>
<dbReference type="Proteomes" id="UP000247498">
    <property type="component" value="Unassembled WGS sequence"/>
</dbReference>
<dbReference type="InterPro" id="IPR032387">
    <property type="entry name" value="ACAS_N"/>
</dbReference>
<dbReference type="Gene3D" id="3.40.50.12780">
    <property type="entry name" value="N-terminal domain of ligase-like"/>
    <property type="match status" value="1"/>
</dbReference>
<dbReference type="OrthoDB" id="1706066at2759"/>
<dbReference type="InterPro" id="IPR042099">
    <property type="entry name" value="ANL_N_sf"/>
</dbReference>
<evidence type="ECO:0000313" key="3">
    <source>
        <dbReference type="Proteomes" id="UP000247498"/>
    </source>
</evidence>
<proteinExistence type="predicted"/>
<dbReference type="InParanoid" id="A0A2V0PRB9"/>
<dbReference type="Pfam" id="PF16177">
    <property type="entry name" value="ACAS_N"/>
    <property type="match status" value="1"/>
</dbReference>
<sequence length="156" mass="17498">MRRIQVLAGQLAPRDAPADAEEPAAPAPLWRAPASAAHATQYVYDREPPVRDRAQYEAMHRRSLEDPAGFWADEAADYYFHKKWDPDHTSFNFDPSRGRVGITWFAGAQTNMAYNCLDRWVIAGAGSRAAFISEGNDIGHERQMSYAQALAETCRL</sequence>
<keyword evidence="3" id="KW-1185">Reference proteome</keyword>
<feature type="domain" description="Acetyl-coenzyme A synthetase N-terminal" evidence="1">
    <location>
        <begin position="56"/>
        <end position="116"/>
    </location>
</feature>
<reference evidence="2 3" key="1">
    <citation type="journal article" date="2018" name="Sci. Rep.">
        <title>Raphidocelis subcapitata (=Pseudokirchneriella subcapitata) provides an insight into genome evolution and environmental adaptations in the Sphaeropleales.</title>
        <authorList>
            <person name="Suzuki S."/>
            <person name="Yamaguchi H."/>
            <person name="Nakajima N."/>
            <person name="Kawachi M."/>
        </authorList>
    </citation>
    <scope>NUCLEOTIDE SEQUENCE [LARGE SCALE GENOMIC DNA]</scope>
    <source>
        <strain evidence="2 3">NIES-35</strain>
    </source>
</reference>
<dbReference type="GO" id="GO:0003987">
    <property type="term" value="F:acetate-CoA ligase activity"/>
    <property type="evidence" value="ECO:0007669"/>
    <property type="project" value="TreeGrafter"/>
</dbReference>
<dbReference type="PANTHER" id="PTHR24095">
    <property type="entry name" value="ACETYL-COENZYME A SYNTHETASE"/>
    <property type="match status" value="1"/>
</dbReference>
<accession>A0A2V0PRB9</accession>
<evidence type="ECO:0000313" key="2">
    <source>
        <dbReference type="EMBL" id="GBG00661.1"/>
    </source>
</evidence>
<dbReference type="PANTHER" id="PTHR24095:SF14">
    <property type="entry name" value="ACETYL-COENZYME A SYNTHETASE 1"/>
    <property type="match status" value="1"/>
</dbReference>
<dbReference type="GO" id="GO:0006085">
    <property type="term" value="P:acetyl-CoA biosynthetic process"/>
    <property type="evidence" value="ECO:0007669"/>
    <property type="project" value="TreeGrafter"/>
</dbReference>
<evidence type="ECO:0000259" key="1">
    <source>
        <dbReference type="Pfam" id="PF16177"/>
    </source>
</evidence>
<comment type="caution">
    <text evidence="2">The sequence shown here is derived from an EMBL/GenBank/DDBJ whole genome shotgun (WGS) entry which is preliminary data.</text>
</comment>
<protein>
    <submittedName>
        <fullName evidence="2">Acetyl synthetase</fullName>
    </submittedName>
</protein>
<name>A0A2V0PRB9_9CHLO</name>
<dbReference type="EMBL" id="BDRX01000291">
    <property type="protein sequence ID" value="GBG00661.1"/>
    <property type="molecule type" value="Genomic_DNA"/>
</dbReference>
<dbReference type="AlphaFoldDB" id="A0A2V0PRB9"/>
<gene>
    <name evidence="2" type="ORF">Rsub_13400</name>
</gene>
<feature type="non-terminal residue" evidence="2">
    <location>
        <position position="156"/>
    </location>
</feature>